<dbReference type="InterPro" id="IPR051223">
    <property type="entry name" value="Polycystin"/>
</dbReference>
<dbReference type="Gene3D" id="1.10.287.70">
    <property type="match status" value="1"/>
</dbReference>
<dbReference type="EMBL" id="UYRU01052628">
    <property type="protein sequence ID" value="VDN11951.1"/>
    <property type="molecule type" value="Genomic_DNA"/>
</dbReference>
<feature type="domain" description="Polycystin cation channel PKD1/PKD2" evidence="7">
    <location>
        <begin position="2"/>
        <end position="136"/>
    </location>
</feature>
<dbReference type="GO" id="GO:0005262">
    <property type="term" value="F:calcium channel activity"/>
    <property type="evidence" value="ECO:0007669"/>
    <property type="project" value="TreeGrafter"/>
</dbReference>
<dbReference type="GO" id="GO:0016020">
    <property type="term" value="C:membrane"/>
    <property type="evidence" value="ECO:0007669"/>
    <property type="project" value="UniProtKB-SubCell"/>
</dbReference>
<feature type="transmembrane region" description="Helical" evidence="6">
    <location>
        <begin position="110"/>
        <end position="131"/>
    </location>
</feature>
<feature type="transmembrane region" description="Helical" evidence="6">
    <location>
        <begin position="26"/>
        <end position="48"/>
    </location>
</feature>
<protein>
    <recommendedName>
        <fullName evidence="7">Polycystin cation channel PKD1/PKD2 domain-containing protein</fullName>
    </recommendedName>
</protein>
<dbReference type="Gene3D" id="1.10.238.10">
    <property type="entry name" value="EF-hand"/>
    <property type="match status" value="1"/>
</dbReference>
<evidence type="ECO:0000313" key="8">
    <source>
        <dbReference type="EMBL" id="VDN11951.1"/>
    </source>
</evidence>
<dbReference type="PANTHER" id="PTHR10877">
    <property type="entry name" value="POLYCYSTIN FAMILY MEMBER"/>
    <property type="match status" value="1"/>
</dbReference>
<comment type="similarity">
    <text evidence="2">Belongs to the polycystin family.</text>
</comment>
<accession>A0A3P7M0U7</accession>
<organism evidence="8 9">
    <name type="scientific">Dibothriocephalus latus</name>
    <name type="common">Fish tapeworm</name>
    <name type="synonym">Diphyllobothrium latum</name>
    <dbReference type="NCBI Taxonomy" id="60516"/>
    <lineage>
        <taxon>Eukaryota</taxon>
        <taxon>Metazoa</taxon>
        <taxon>Spiralia</taxon>
        <taxon>Lophotrochozoa</taxon>
        <taxon>Platyhelminthes</taxon>
        <taxon>Cestoda</taxon>
        <taxon>Eucestoda</taxon>
        <taxon>Diphyllobothriidea</taxon>
        <taxon>Diphyllobothriidae</taxon>
        <taxon>Dibothriocephalus</taxon>
    </lineage>
</organism>
<evidence type="ECO:0000259" key="7">
    <source>
        <dbReference type="Pfam" id="PF08016"/>
    </source>
</evidence>
<evidence type="ECO:0000256" key="3">
    <source>
        <dbReference type="ARBA" id="ARBA00022692"/>
    </source>
</evidence>
<evidence type="ECO:0000256" key="2">
    <source>
        <dbReference type="ARBA" id="ARBA00007200"/>
    </source>
</evidence>
<keyword evidence="9" id="KW-1185">Reference proteome</keyword>
<keyword evidence="5 6" id="KW-0472">Membrane</keyword>
<gene>
    <name evidence="8" type="ORF">DILT_LOCUS7782</name>
</gene>
<keyword evidence="4 6" id="KW-1133">Transmembrane helix</keyword>
<evidence type="ECO:0000256" key="4">
    <source>
        <dbReference type="ARBA" id="ARBA00022989"/>
    </source>
</evidence>
<dbReference type="Pfam" id="PF08016">
    <property type="entry name" value="PKD_channel"/>
    <property type="match status" value="1"/>
</dbReference>
<dbReference type="PANTHER" id="PTHR10877:SF183">
    <property type="entry name" value="AT14535P-RELATED"/>
    <property type="match status" value="1"/>
</dbReference>
<evidence type="ECO:0000313" key="9">
    <source>
        <dbReference type="Proteomes" id="UP000281553"/>
    </source>
</evidence>
<proteinExistence type="inferred from homology"/>
<dbReference type="Proteomes" id="UP000281553">
    <property type="component" value="Unassembled WGS sequence"/>
</dbReference>
<dbReference type="GO" id="GO:0050982">
    <property type="term" value="P:detection of mechanical stimulus"/>
    <property type="evidence" value="ECO:0007669"/>
    <property type="project" value="TreeGrafter"/>
</dbReference>
<dbReference type="OrthoDB" id="444119at2759"/>
<evidence type="ECO:0000256" key="1">
    <source>
        <dbReference type="ARBA" id="ARBA00004141"/>
    </source>
</evidence>
<evidence type="ECO:0000256" key="5">
    <source>
        <dbReference type="ARBA" id="ARBA00023136"/>
    </source>
</evidence>
<name>A0A3P7M0U7_DIBLA</name>
<comment type="subcellular location">
    <subcellularLocation>
        <location evidence="1">Membrane</location>
        <topology evidence="1">Multi-pass membrane protein</topology>
    </subcellularLocation>
</comment>
<keyword evidence="3 6" id="KW-0812">Transmembrane</keyword>
<sequence length="268" mass="30684">MIFKYVSFNKTMNQLNLTLGQCAKDIAGFGVMFFIVFFAFAQLGYLAFGTQSVAAQRKIKSDLACNRDPHQLLDPVINLPRLKSLTLFRIILGDFDFQALHEANRVLGPLYFLVYIFFVFFVLINMFIAIINDTYLDVKSNLLNQPSEVQMKTFFKKRLKEIRTKTKQKKAQLREIQNVLDAVDTEGQDMTIEDFKSEMKDSAGGLTLEQVFKKGDINGDMKLSAEERSALKKTLESKKVSNHFALATELYHRLDTSMVLHRYFISAG</sequence>
<evidence type="ECO:0000256" key="6">
    <source>
        <dbReference type="SAM" id="Phobius"/>
    </source>
</evidence>
<dbReference type="InterPro" id="IPR013122">
    <property type="entry name" value="PKD1_2_channel"/>
</dbReference>
<dbReference type="AlphaFoldDB" id="A0A3P7M0U7"/>
<reference evidence="8 9" key="1">
    <citation type="submission" date="2018-11" db="EMBL/GenBank/DDBJ databases">
        <authorList>
            <consortium name="Pathogen Informatics"/>
        </authorList>
    </citation>
    <scope>NUCLEOTIDE SEQUENCE [LARGE SCALE GENOMIC DNA]</scope>
</reference>